<feature type="compositionally biased region" description="Low complexity" evidence="1">
    <location>
        <begin position="64"/>
        <end position="78"/>
    </location>
</feature>
<feature type="compositionally biased region" description="Polar residues" evidence="1">
    <location>
        <begin position="80"/>
        <end position="95"/>
    </location>
</feature>
<proteinExistence type="predicted"/>
<name>A0AAU6NDQ4_9VIRU</name>
<feature type="region of interest" description="Disordered" evidence="1">
    <location>
        <begin position="1"/>
        <end position="95"/>
    </location>
</feature>
<evidence type="ECO:0000313" key="2">
    <source>
        <dbReference type="EMBL" id="WWB01521.1"/>
    </source>
</evidence>
<dbReference type="GO" id="GO:0019028">
    <property type="term" value="C:viral capsid"/>
    <property type="evidence" value="ECO:0007669"/>
    <property type="project" value="UniProtKB-KW"/>
</dbReference>
<organism evidence="2">
    <name type="scientific">Rhizoctonia solani partitivirus 19</name>
    <dbReference type="NCBI Taxonomy" id="3162543"/>
    <lineage>
        <taxon>Viruses</taxon>
        <taxon>Riboviria</taxon>
        <taxon>Orthornavirae</taxon>
        <taxon>Pisuviricota</taxon>
        <taxon>Duplopiviricetes</taxon>
        <taxon>Durnavirales</taxon>
        <taxon>Partitiviridae</taxon>
    </lineage>
</organism>
<reference evidence="2" key="1">
    <citation type="submission" date="2024-01" db="EMBL/GenBank/DDBJ databases">
        <authorList>
            <person name="Urzo M.L.R."/>
            <person name="Cope A.E."/>
            <person name="Guinto T.D."/>
            <person name="Kondo H."/>
            <person name="Suzuki N."/>
        </authorList>
    </citation>
    <scope>NUCLEOTIDE SEQUENCE</scope>
    <source>
        <strain evidence="2">Tar-Rs-3</strain>
    </source>
</reference>
<accession>A0AAU6NDQ4</accession>
<evidence type="ECO:0000256" key="1">
    <source>
        <dbReference type="SAM" id="MobiDB-lite"/>
    </source>
</evidence>
<keyword evidence="2" id="KW-0946">Virion</keyword>
<dbReference type="EMBL" id="PP262120">
    <property type="protein sequence ID" value="WWB01521.1"/>
    <property type="molecule type" value="Genomic_RNA"/>
</dbReference>
<protein>
    <submittedName>
        <fullName evidence="2">Coat protein</fullName>
    </submittedName>
</protein>
<feature type="compositionally biased region" description="Low complexity" evidence="1">
    <location>
        <begin position="1"/>
        <end position="43"/>
    </location>
</feature>
<sequence>MSQTTSNSPSQPQASGTPQTGTQAPPQTPTPTAQTSGAPTSNRGGRGRGRGGRGRGGGRGGSNATAAPAPAPAVAAPAGNRTQQNKVPTASSALPSITGWGAINVSVNRNETRERFATESIGFFDLIEQEYRALQSKHNQTGRLIPKALFKYYCSCAYWQRALFLKSKNDRLTSKEREALRMLENHHLGPLPERLHQYLMAMGNFSQGGMLFDWRQANVDFSGQVEGQRGFFEFGDDNNTDVRTTAATMWQYSMVPVPGVQVFDIQNELSLITHNDGRFRTLDRVRPMNPNTVGTQATTLRTSPNIVGWTVTHETALHSSWRSTYLNTLRWARDNLPPDTETDWLISPTSLRWVADRLSSIPDFKTKGCDSLTSTTAGHVIQMYWFEPLAADLVGQSPPLSIPYSQFFGQGLHSASSVPSDWLSPAFAFLFRFRRSHSSTNLGLSSPWYPFTADGAHAPLTLQARVGANVNISTAPRSFTLDAFSTVPERRTRILPHLYA</sequence>
<keyword evidence="2" id="KW-0167">Capsid protein</keyword>